<accession>A0A318S522</accession>
<dbReference type="AlphaFoldDB" id="A0A318S522"/>
<gene>
    <name evidence="1" type="ORF">DFR67_103160</name>
</gene>
<dbReference type="Proteomes" id="UP000247591">
    <property type="component" value="Unassembled WGS sequence"/>
</dbReference>
<sequence length="82" mass="9028">MLTVMNEAEELALAEAWLDQLDPDTVEGRGTEHFHRIRQAVRSGDRDRLTREISLAREAGDSWAMVGCALGISGRAAQSQFG</sequence>
<evidence type="ECO:0000313" key="2">
    <source>
        <dbReference type="Proteomes" id="UP000247591"/>
    </source>
</evidence>
<reference evidence="1 2" key="1">
    <citation type="submission" date="2018-06" db="EMBL/GenBank/DDBJ databases">
        <title>Genomic Encyclopedia of Type Strains, Phase IV (KMG-IV): sequencing the most valuable type-strain genomes for metagenomic binning, comparative biology and taxonomic classification.</title>
        <authorList>
            <person name="Goeker M."/>
        </authorList>
    </citation>
    <scope>NUCLEOTIDE SEQUENCE [LARGE SCALE GENOMIC DNA]</scope>
    <source>
        <strain evidence="1 2">DSM 45521</strain>
    </source>
</reference>
<proteinExistence type="predicted"/>
<protein>
    <submittedName>
        <fullName evidence="1">Uncharacterized protein</fullName>
    </submittedName>
</protein>
<keyword evidence="2" id="KW-1185">Reference proteome</keyword>
<organism evidence="1 2">
    <name type="scientific">Williamsia limnetica</name>
    <dbReference type="NCBI Taxonomy" id="882452"/>
    <lineage>
        <taxon>Bacteria</taxon>
        <taxon>Bacillati</taxon>
        <taxon>Actinomycetota</taxon>
        <taxon>Actinomycetes</taxon>
        <taxon>Mycobacteriales</taxon>
        <taxon>Nocardiaceae</taxon>
        <taxon>Williamsia</taxon>
    </lineage>
</organism>
<name>A0A318S522_WILLI</name>
<evidence type="ECO:0000313" key="1">
    <source>
        <dbReference type="EMBL" id="PYE19249.1"/>
    </source>
</evidence>
<comment type="caution">
    <text evidence="1">The sequence shown here is derived from an EMBL/GenBank/DDBJ whole genome shotgun (WGS) entry which is preliminary data.</text>
</comment>
<dbReference type="EMBL" id="QJSP01000003">
    <property type="protein sequence ID" value="PYE19249.1"/>
    <property type="molecule type" value="Genomic_DNA"/>
</dbReference>